<evidence type="ECO:0000259" key="8">
    <source>
        <dbReference type="Pfam" id="PF14322"/>
    </source>
</evidence>
<feature type="chain" id="PRO_5026285695" evidence="6">
    <location>
        <begin position="24"/>
        <end position="512"/>
    </location>
</feature>
<organism evidence="9 10">
    <name type="scientific">Myroides albus</name>
    <dbReference type="NCBI Taxonomy" id="2562892"/>
    <lineage>
        <taxon>Bacteria</taxon>
        <taxon>Pseudomonadati</taxon>
        <taxon>Bacteroidota</taxon>
        <taxon>Flavobacteriia</taxon>
        <taxon>Flavobacteriales</taxon>
        <taxon>Flavobacteriaceae</taxon>
        <taxon>Myroides</taxon>
    </lineage>
</organism>
<dbReference type="Pfam" id="PF07980">
    <property type="entry name" value="SusD_RagB"/>
    <property type="match status" value="1"/>
</dbReference>
<evidence type="ECO:0000256" key="5">
    <source>
        <dbReference type="ARBA" id="ARBA00023237"/>
    </source>
</evidence>
<evidence type="ECO:0000256" key="6">
    <source>
        <dbReference type="SAM" id="SignalP"/>
    </source>
</evidence>
<protein>
    <submittedName>
        <fullName evidence="9">RagB/SusD family nutrient uptake outer membrane protein</fullName>
    </submittedName>
</protein>
<keyword evidence="4" id="KW-0472">Membrane</keyword>
<comment type="subcellular location">
    <subcellularLocation>
        <location evidence="1">Cell outer membrane</location>
    </subcellularLocation>
</comment>
<feature type="signal peptide" evidence="6">
    <location>
        <begin position="1"/>
        <end position="23"/>
    </location>
</feature>
<evidence type="ECO:0000313" key="10">
    <source>
        <dbReference type="Proteomes" id="UP000438760"/>
    </source>
</evidence>
<name>A0A6I3LHR6_9FLAO</name>
<dbReference type="SUPFAM" id="SSF48452">
    <property type="entry name" value="TPR-like"/>
    <property type="match status" value="1"/>
</dbReference>
<feature type="domain" description="SusD-like N-terminal" evidence="8">
    <location>
        <begin position="97"/>
        <end position="236"/>
    </location>
</feature>
<comment type="similarity">
    <text evidence="2">Belongs to the SusD family.</text>
</comment>
<dbReference type="GO" id="GO:0009279">
    <property type="term" value="C:cell outer membrane"/>
    <property type="evidence" value="ECO:0007669"/>
    <property type="project" value="UniProtKB-SubCell"/>
</dbReference>
<evidence type="ECO:0000259" key="7">
    <source>
        <dbReference type="Pfam" id="PF07980"/>
    </source>
</evidence>
<evidence type="ECO:0000256" key="4">
    <source>
        <dbReference type="ARBA" id="ARBA00023136"/>
    </source>
</evidence>
<dbReference type="Pfam" id="PF14322">
    <property type="entry name" value="SusD-like_3"/>
    <property type="match status" value="1"/>
</dbReference>
<reference evidence="9 10" key="1">
    <citation type="submission" date="2019-11" db="EMBL/GenBank/DDBJ databases">
        <title>Genome of Strain BIT-d1.</title>
        <authorList>
            <person name="Yang Y."/>
        </authorList>
    </citation>
    <scope>NUCLEOTIDE SEQUENCE [LARGE SCALE GENOMIC DNA]</scope>
    <source>
        <strain evidence="9 10">BIT-d1</strain>
    </source>
</reference>
<dbReference type="RefSeq" id="WP_155092091.1">
    <property type="nucleotide sequence ID" value="NZ_CP102754.1"/>
</dbReference>
<evidence type="ECO:0000256" key="2">
    <source>
        <dbReference type="ARBA" id="ARBA00006275"/>
    </source>
</evidence>
<evidence type="ECO:0000313" key="9">
    <source>
        <dbReference type="EMBL" id="MTG98058.1"/>
    </source>
</evidence>
<proteinExistence type="inferred from homology"/>
<evidence type="ECO:0000256" key="3">
    <source>
        <dbReference type="ARBA" id="ARBA00022729"/>
    </source>
</evidence>
<dbReference type="Gene3D" id="1.25.40.390">
    <property type="match status" value="1"/>
</dbReference>
<dbReference type="InterPro" id="IPR012944">
    <property type="entry name" value="SusD_RagB_dom"/>
</dbReference>
<feature type="domain" description="RagB/SusD" evidence="7">
    <location>
        <begin position="354"/>
        <end position="511"/>
    </location>
</feature>
<dbReference type="OrthoDB" id="1100079at2"/>
<dbReference type="InterPro" id="IPR011990">
    <property type="entry name" value="TPR-like_helical_dom_sf"/>
</dbReference>
<dbReference type="CDD" id="cd08977">
    <property type="entry name" value="SusD"/>
    <property type="match status" value="1"/>
</dbReference>
<evidence type="ECO:0000256" key="1">
    <source>
        <dbReference type="ARBA" id="ARBA00004442"/>
    </source>
</evidence>
<gene>
    <name evidence="9" type="ORF">GJV76_07930</name>
</gene>
<accession>A0A6I3LHR6</accession>
<dbReference type="AlphaFoldDB" id="A0A6I3LHR6"/>
<dbReference type="Proteomes" id="UP000438760">
    <property type="component" value="Unassembled WGS sequence"/>
</dbReference>
<keyword evidence="10" id="KW-1185">Reference proteome</keyword>
<sequence>MKNSVIKYIIGAFILSTSLISCSLDTDPTDAIESEKVFSTVEGNEKVLNGAWSYLMESFSTYANPGFGSFLRTNDAMGSDVVLNGRYGFRAHYLFNALYSKARTNTHSWNLAYKTIDNANNVIAKVFESEGSVVDKQRVRGQALALRGFMYLHLASSYAYAIDLDPNAITAPIYLEPTSSATKPRPAATVTEVYLQSIKDLEEALTLIPETYKRGNTMKHKFDREVVLGLLSRAHLYARNWKEAKEYSDQLLALNSYLMNESEYKSGFSDSSNGEWIWGHAQNESQKNASYQFNYLDVTSSQSYYYSFNADPYFRDLFDESDYRKSMIYWAPDPSNTEPKDGNTAYMRYAKFKFRGSQIADIVLMRTSEIYLINAEAKARLGEADAIDVLNTLKTARGAKEVSGLMGQDLLDEIWIERRKELFGEGFALIDIIRNQQKVVRKAYPQDKLVDFTYEEMDSTGKISQVVVKLLPMGHDAVKFPDGSDFIENSKYYLYRIPEVEERENPNLYLNR</sequence>
<dbReference type="PROSITE" id="PS51257">
    <property type="entry name" value="PROKAR_LIPOPROTEIN"/>
    <property type="match status" value="1"/>
</dbReference>
<keyword evidence="5" id="KW-0998">Cell outer membrane</keyword>
<dbReference type="EMBL" id="WMJX01000013">
    <property type="protein sequence ID" value="MTG98058.1"/>
    <property type="molecule type" value="Genomic_DNA"/>
</dbReference>
<dbReference type="InterPro" id="IPR033985">
    <property type="entry name" value="SusD-like_N"/>
</dbReference>
<comment type="caution">
    <text evidence="9">The sequence shown here is derived from an EMBL/GenBank/DDBJ whole genome shotgun (WGS) entry which is preliminary data.</text>
</comment>
<keyword evidence="3 6" id="KW-0732">Signal</keyword>